<comment type="caution">
    <text evidence="1">The sequence shown here is derived from an EMBL/GenBank/DDBJ whole genome shotgun (WGS) entry which is preliminary data.</text>
</comment>
<dbReference type="EMBL" id="MU251307">
    <property type="protein sequence ID" value="KAG9249463.1"/>
    <property type="molecule type" value="Genomic_DNA"/>
</dbReference>
<gene>
    <name evidence="1" type="ORF">F5Z01DRAFT_495883</name>
</gene>
<protein>
    <recommendedName>
        <fullName evidence="3">F-box domain-containing protein</fullName>
    </recommendedName>
</protein>
<sequence length="223" mass="25121">MTFWNLPFDILLRIVEHLPLVDSLDSLRNKVFESSVDTKRAIERVQGNAWNQIFKKGSTWATDVREKGFELVLVGPFYPSPNGTFDRKATWALLPVGGGDKLVQGLDPQKLLSSLTGKVSLSTLDMECQDFTLNLSGILETGTLIFIDCKELKTNRNLYLLRYESRQAMESHKPEVCGSGFSVDVDKTELVFFPLPGQMKLSRQVRGAPMASEELSIKHEWLP</sequence>
<proteinExistence type="predicted"/>
<dbReference type="RefSeq" id="XP_046113387.1">
    <property type="nucleotide sequence ID" value="XM_046260239.1"/>
</dbReference>
<reference evidence="1" key="1">
    <citation type="journal article" date="2021" name="IMA Fungus">
        <title>Genomic characterization of three marine fungi, including Emericellopsis atlantica sp. nov. with signatures of a generalist lifestyle and marine biomass degradation.</title>
        <authorList>
            <person name="Hagestad O.C."/>
            <person name="Hou L."/>
            <person name="Andersen J.H."/>
            <person name="Hansen E.H."/>
            <person name="Altermark B."/>
            <person name="Li C."/>
            <person name="Kuhnert E."/>
            <person name="Cox R.J."/>
            <person name="Crous P.W."/>
            <person name="Spatafora J.W."/>
            <person name="Lail K."/>
            <person name="Amirebrahimi M."/>
            <person name="Lipzen A."/>
            <person name="Pangilinan J."/>
            <person name="Andreopoulos W."/>
            <person name="Hayes R.D."/>
            <person name="Ng V."/>
            <person name="Grigoriev I.V."/>
            <person name="Jackson S.A."/>
            <person name="Sutton T.D.S."/>
            <person name="Dobson A.D.W."/>
            <person name="Rama T."/>
        </authorList>
    </citation>
    <scope>NUCLEOTIDE SEQUENCE</scope>
    <source>
        <strain evidence="1">TS7</strain>
    </source>
</reference>
<dbReference type="Proteomes" id="UP000887229">
    <property type="component" value="Unassembled WGS sequence"/>
</dbReference>
<organism evidence="1 2">
    <name type="scientific">Emericellopsis atlantica</name>
    <dbReference type="NCBI Taxonomy" id="2614577"/>
    <lineage>
        <taxon>Eukaryota</taxon>
        <taxon>Fungi</taxon>
        <taxon>Dikarya</taxon>
        <taxon>Ascomycota</taxon>
        <taxon>Pezizomycotina</taxon>
        <taxon>Sordariomycetes</taxon>
        <taxon>Hypocreomycetidae</taxon>
        <taxon>Hypocreales</taxon>
        <taxon>Bionectriaceae</taxon>
        <taxon>Emericellopsis</taxon>
    </lineage>
</organism>
<accession>A0A9P8CJL4</accession>
<evidence type="ECO:0000313" key="2">
    <source>
        <dbReference type="Proteomes" id="UP000887229"/>
    </source>
</evidence>
<name>A0A9P8CJL4_9HYPO</name>
<dbReference type="AlphaFoldDB" id="A0A9P8CJL4"/>
<evidence type="ECO:0000313" key="1">
    <source>
        <dbReference type="EMBL" id="KAG9249463.1"/>
    </source>
</evidence>
<keyword evidence="2" id="KW-1185">Reference proteome</keyword>
<evidence type="ECO:0008006" key="3">
    <source>
        <dbReference type="Google" id="ProtNLM"/>
    </source>
</evidence>
<dbReference type="GeneID" id="70291142"/>